<dbReference type="SUPFAM" id="SSF161098">
    <property type="entry name" value="MetI-like"/>
    <property type="match status" value="1"/>
</dbReference>
<evidence type="ECO:0000313" key="7">
    <source>
        <dbReference type="Proteomes" id="UP000046680"/>
    </source>
</evidence>
<evidence type="ECO:0000256" key="1">
    <source>
        <dbReference type="ARBA" id="ARBA00004141"/>
    </source>
</evidence>
<gene>
    <name evidence="6" type="primary">uspB</name>
    <name evidence="6" type="ORF">ERS007657_03079</name>
</gene>
<comment type="subcellular location">
    <subcellularLocation>
        <location evidence="1">Membrane</location>
        <topology evidence="1">Multi-pass membrane protein</topology>
    </subcellularLocation>
</comment>
<name>A0A654U3M1_MYCTX</name>
<dbReference type="AlphaFoldDB" id="A0A654U3M1"/>
<sequence length="49" mass="5345">MATADLQSRFNDQWTLVMAATTVAIVPLIALFVTFQRHIVASIVVSGLK</sequence>
<proteinExistence type="predicted"/>
<keyword evidence="2 5" id="KW-0812">Transmembrane</keyword>
<dbReference type="GO" id="GO:0016020">
    <property type="term" value="C:membrane"/>
    <property type="evidence" value="ECO:0007669"/>
    <property type="project" value="UniProtKB-SubCell"/>
</dbReference>
<evidence type="ECO:0000256" key="5">
    <source>
        <dbReference type="SAM" id="Phobius"/>
    </source>
</evidence>
<evidence type="ECO:0000256" key="3">
    <source>
        <dbReference type="ARBA" id="ARBA00022989"/>
    </source>
</evidence>
<accession>A0A654U3M1</accession>
<dbReference type="EMBL" id="CGCX01001369">
    <property type="protein sequence ID" value="CFR93526.1"/>
    <property type="molecule type" value="Genomic_DNA"/>
</dbReference>
<dbReference type="InterPro" id="IPR035906">
    <property type="entry name" value="MetI-like_sf"/>
</dbReference>
<keyword evidence="3 5" id="KW-1133">Transmembrane helix</keyword>
<evidence type="ECO:0000313" key="6">
    <source>
        <dbReference type="EMBL" id="CFR93526.1"/>
    </source>
</evidence>
<dbReference type="Proteomes" id="UP000046680">
    <property type="component" value="Unassembled WGS sequence"/>
</dbReference>
<keyword evidence="4 5" id="KW-0472">Membrane</keyword>
<evidence type="ECO:0000256" key="4">
    <source>
        <dbReference type="ARBA" id="ARBA00023136"/>
    </source>
</evidence>
<evidence type="ECO:0000256" key="2">
    <source>
        <dbReference type="ARBA" id="ARBA00022692"/>
    </source>
</evidence>
<organism evidence="6 7">
    <name type="scientific">Mycobacterium tuberculosis</name>
    <dbReference type="NCBI Taxonomy" id="1773"/>
    <lineage>
        <taxon>Bacteria</taxon>
        <taxon>Bacillati</taxon>
        <taxon>Actinomycetota</taxon>
        <taxon>Actinomycetes</taxon>
        <taxon>Mycobacteriales</taxon>
        <taxon>Mycobacteriaceae</taxon>
        <taxon>Mycobacterium</taxon>
        <taxon>Mycobacterium tuberculosis complex</taxon>
    </lineage>
</organism>
<feature type="transmembrane region" description="Helical" evidence="5">
    <location>
        <begin position="14"/>
        <end position="35"/>
    </location>
</feature>
<protein>
    <submittedName>
        <fullName evidence="6">Sugar ABC transporter</fullName>
    </submittedName>
</protein>
<reference evidence="6 7" key="1">
    <citation type="submission" date="2015-03" db="EMBL/GenBank/DDBJ databases">
        <authorList>
            <consortium name="Pathogen Informatics"/>
        </authorList>
    </citation>
    <scope>NUCLEOTIDE SEQUENCE [LARGE SCALE GENOMIC DNA]</scope>
    <source>
        <strain evidence="6 7">C09601061</strain>
    </source>
</reference>